<keyword evidence="3" id="KW-0175">Coiled coil</keyword>
<dbReference type="PROSITE" id="PS00018">
    <property type="entry name" value="EF_HAND_1"/>
    <property type="match status" value="1"/>
</dbReference>
<dbReference type="GO" id="GO:0015631">
    <property type="term" value="F:tubulin binding"/>
    <property type="evidence" value="ECO:0007669"/>
    <property type="project" value="InterPro"/>
</dbReference>
<dbReference type="OrthoDB" id="548799at2759"/>
<dbReference type="InterPro" id="IPR011992">
    <property type="entry name" value="EF-hand-dom_pair"/>
</dbReference>
<feature type="compositionally biased region" description="Low complexity" evidence="4">
    <location>
        <begin position="69"/>
        <end position="79"/>
    </location>
</feature>
<feature type="region of interest" description="Disordered" evidence="4">
    <location>
        <begin position="726"/>
        <end position="784"/>
    </location>
</feature>
<dbReference type="PANTHER" id="PTHR12932:SF9">
    <property type="entry name" value="TUBULIN POLYMERIZATION-PROMOTING PROTEIN HOMOLOG"/>
    <property type="match status" value="1"/>
</dbReference>
<evidence type="ECO:0000313" key="6">
    <source>
        <dbReference type="EMBL" id="KAG2483051.1"/>
    </source>
</evidence>
<comment type="similarity">
    <text evidence="1">Belongs to the TPPP family.</text>
</comment>
<feature type="compositionally biased region" description="Low complexity" evidence="4">
    <location>
        <begin position="176"/>
        <end position="188"/>
    </location>
</feature>
<comment type="caution">
    <text evidence="6">The sequence shown here is derived from an EMBL/GenBank/DDBJ whole genome shotgun (WGS) entry which is preliminary data.</text>
</comment>
<dbReference type="SUPFAM" id="SSF47473">
    <property type="entry name" value="EF-hand"/>
    <property type="match status" value="3"/>
</dbReference>
<dbReference type="PROSITE" id="PS50222">
    <property type="entry name" value="EF_HAND_2"/>
    <property type="match status" value="1"/>
</dbReference>
<dbReference type="GO" id="GO:0005874">
    <property type="term" value="C:microtubule"/>
    <property type="evidence" value="ECO:0007669"/>
    <property type="project" value="TreeGrafter"/>
</dbReference>
<dbReference type="AlphaFoldDB" id="A0A835XIR2"/>
<dbReference type="GO" id="GO:0005509">
    <property type="term" value="F:calcium ion binding"/>
    <property type="evidence" value="ECO:0007669"/>
    <property type="project" value="InterPro"/>
</dbReference>
<proteinExistence type="inferred from homology"/>
<keyword evidence="2" id="KW-0106">Calcium</keyword>
<feature type="compositionally biased region" description="Low complexity" evidence="4">
    <location>
        <begin position="245"/>
        <end position="260"/>
    </location>
</feature>
<evidence type="ECO:0000256" key="1">
    <source>
        <dbReference type="ARBA" id="ARBA00010994"/>
    </source>
</evidence>
<reference evidence="6" key="1">
    <citation type="journal article" date="2020" name="bioRxiv">
        <title>Comparative genomics of Chlamydomonas.</title>
        <authorList>
            <person name="Craig R.J."/>
            <person name="Hasan A.R."/>
            <person name="Ness R.W."/>
            <person name="Keightley P.D."/>
        </authorList>
    </citation>
    <scope>NUCLEOTIDE SEQUENCE</scope>
    <source>
        <strain evidence="6">CCAP 11/70</strain>
    </source>
</reference>
<feature type="compositionally biased region" description="Polar residues" evidence="4">
    <location>
        <begin position="277"/>
        <end position="293"/>
    </location>
</feature>
<dbReference type="Pfam" id="PF05517">
    <property type="entry name" value="p25-alpha"/>
    <property type="match status" value="1"/>
</dbReference>
<feature type="domain" description="EF-hand" evidence="5">
    <location>
        <begin position="361"/>
        <end position="389"/>
    </location>
</feature>
<dbReference type="InterPro" id="IPR002048">
    <property type="entry name" value="EF_hand_dom"/>
</dbReference>
<feature type="compositionally biased region" description="Low complexity" evidence="4">
    <location>
        <begin position="109"/>
        <end position="140"/>
    </location>
</feature>
<keyword evidence="7" id="KW-1185">Reference proteome</keyword>
<evidence type="ECO:0000313" key="7">
    <source>
        <dbReference type="Proteomes" id="UP000612055"/>
    </source>
</evidence>
<dbReference type="GO" id="GO:0032273">
    <property type="term" value="P:positive regulation of protein polymerization"/>
    <property type="evidence" value="ECO:0007669"/>
    <property type="project" value="TreeGrafter"/>
</dbReference>
<sequence length="948" mass="98670">MSDDDFAGLEEAIGDDDGEPSVDFGDDDIEEPMPKPGGKAKAEASDGSLGLSLDGEPVTSKPKPKAEKSNGSLGLSLSGGVSGTKGTKPASKPASKPGSTRASLPAEDSLGLSLSGEPSGLGPAKSAASKPPSIPASKPSSKPPSIPAEDSLNLSLSGEPSGPVASRQTSKPGSVSGASRPTSAAPASSLPPRPSPRGSDLGSGGGATPSVRPPASTGRAPSLAASASYHSEDYDHLLSDGGGARSAAARSAGASLPRPGSAGGSGAATPTARPTSQPSYTPASYTPASSMARTSGMLGTGLAPPEPSHSPAASRRGSAAGAGPGPRASLAGGARHLAPVGNSSAKTRRLEISCPIPTPFELFRLYDNDCNGCVTHNEFVCMMRDLDSLPLHYNPAEDPEARLVELKEKKARLTAVLERREGLLNSASQQPQTPPEALAQLQAEVGKLRADALALEEALKGAHAEARALEASADEAERVTPEVRQKRKEWRTWVEAEFKRADVGANNILSIDEFYMYYYSKLCFRFPVLRTGMNPGAALFNIFVKYCSFGRGEVGGRNEDMLSHQFYKLVRDAGLINGKTLAKASVDIIYHRSRAADEMLETYTYKAGVAATSRMYYPQFLFGLDKIAEKRRSGFQEVVAKVLSTLDTLPEASFSDFMIMSGHELDAGQKVPEYLLRPRPLPSNARALRSGADNDLIRKMKEESAEALSLSTGMLTASQTAAGGGAGGLASFLSKQQNGKGEPPAPASAVSQGDTGAYSADFDKSGAATPAGAPGPAGAGALGGSGELRKSVYPATMRPVGIDPAALRKKEWEKPEPPALAQSVRGSRALHNPSTLMVVRGLDPDALMVGLKRCFEAYAAWGSGVDRGALDKPRFGKCLRDAGLVAEAGALPARKVDAVYHRVLPASSRALNFVQFIEALRHVAVTHRIALNEVMEKLVAVGAPQPGP</sequence>
<protein>
    <recommendedName>
        <fullName evidence="5">EF-hand domain-containing protein</fullName>
    </recommendedName>
</protein>
<dbReference type="PANTHER" id="PTHR12932">
    <property type="entry name" value="P25 ALPHA-RELATED"/>
    <property type="match status" value="1"/>
</dbReference>
<evidence type="ECO:0000256" key="3">
    <source>
        <dbReference type="SAM" id="Coils"/>
    </source>
</evidence>
<feature type="compositionally biased region" description="Gly residues" evidence="4">
    <location>
        <begin position="775"/>
        <end position="784"/>
    </location>
</feature>
<dbReference type="GO" id="GO:0046785">
    <property type="term" value="P:microtubule polymerization"/>
    <property type="evidence" value="ECO:0007669"/>
    <property type="project" value="InterPro"/>
</dbReference>
<dbReference type="GO" id="GO:0001578">
    <property type="term" value="P:microtubule bundle formation"/>
    <property type="evidence" value="ECO:0007669"/>
    <property type="project" value="TreeGrafter"/>
</dbReference>
<feature type="compositionally biased region" description="Low complexity" evidence="4">
    <location>
        <begin position="267"/>
        <end position="276"/>
    </location>
</feature>
<name>A0A835XIR2_9CHLO</name>
<dbReference type="Proteomes" id="UP000612055">
    <property type="component" value="Unassembled WGS sequence"/>
</dbReference>
<gene>
    <name evidence="6" type="ORF">HYH03_018080</name>
</gene>
<dbReference type="InterPro" id="IPR008907">
    <property type="entry name" value="TPP/p25"/>
</dbReference>
<dbReference type="Gene3D" id="1.10.238.10">
    <property type="entry name" value="EF-hand"/>
    <property type="match status" value="2"/>
</dbReference>
<evidence type="ECO:0000259" key="5">
    <source>
        <dbReference type="PROSITE" id="PS50222"/>
    </source>
</evidence>
<accession>A0A835XIR2</accession>
<feature type="region of interest" description="Disordered" evidence="4">
    <location>
        <begin position="1"/>
        <end position="346"/>
    </location>
</feature>
<feature type="compositionally biased region" description="Low complexity" evidence="4">
    <location>
        <begin position="309"/>
        <end position="335"/>
    </location>
</feature>
<feature type="compositionally biased region" description="Acidic residues" evidence="4">
    <location>
        <begin position="1"/>
        <end position="31"/>
    </location>
</feature>
<dbReference type="EMBL" id="JAEHOE010000192">
    <property type="protein sequence ID" value="KAG2483051.1"/>
    <property type="molecule type" value="Genomic_DNA"/>
</dbReference>
<evidence type="ECO:0000256" key="4">
    <source>
        <dbReference type="SAM" id="MobiDB-lite"/>
    </source>
</evidence>
<feature type="coiled-coil region" evidence="3">
    <location>
        <begin position="438"/>
        <end position="479"/>
    </location>
</feature>
<organism evidence="6 7">
    <name type="scientific">Edaphochlamys debaryana</name>
    <dbReference type="NCBI Taxonomy" id="47281"/>
    <lineage>
        <taxon>Eukaryota</taxon>
        <taxon>Viridiplantae</taxon>
        <taxon>Chlorophyta</taxon>
        <taxon>core chlorophytes</taxon>
        <taxon>Chlorophyceae</taxon>
        <taxon>CS clade</taxon>
        <taxon>Chlamydomonadales</taxon>
        <taxon>Chlamydomonadales incertae sedis</taxon>
        <taxon>Edaphochlamys</taxon>
    </lineage>
</organism>
<dbReference type="InterPro" id="IPR018247">
    <property type="entry name" value="EF_Hand_1_Ca_BS"/>
</dbReference>
<evidence type="ECO:0000256" key="2">
    <source>
        <dbReference type="ARBA" id="ARBA00022837"/>
    </source>
</evidence>